<evidence type="ECO:0000256" key="4">
    <source>
        <dbReference type="ARBA" id="ARBA00022771"/>
    </source>
</evidence>
<evidence type="ECO:0000256" key="2">
    <source>
        <dbReference type="ARBA" id="ARBA00022723"/>
    </source>
</evidence>
<keyword evidence="2" id="KW-0479">Metal-binding</keyword>
<dbReference type="InterPro" id="IPR050717">
    <property type="entry name" value="C2H2-ZF_Transcription_Reg"/>
</dbReference>
<feature type="compositionally biased region" description="Low complexity" evidence="10">
    <location>
        <begin position="602"/>
        <end position="615"/>
    </location>
</feature>
<dbReference type="PROSITE" id="PS50157">
    <property type="entry name" value="ZINC_FINGER_C2H2_2"/>
    <property type="match status" value="1"/>
</dbReference>
<keyword evidence="5" id="KW-0862">Zinc</keyword>
<keyword evidence="7" id="KW-0804">Transcription</keyword>
<feature type="compositionally biased region" description="Low complexity" evidence="10">
    <location>
        <begin position="717"/>
        <end position="759"/>
    </location>
</feature>
<evidence type="ECO:0000256" key="8">
    <source>
        <dbReference type="ARBA" id="ARBA00023242"/>
    </source>
</evidence>
<evidence type="ECO:0000256" key="7">
    <source>
        <dbReference type="ARBA" id="ARBA00023163"/>
    </source>
</evidence>
<evidence type="ECO:0000256" key="3">
    <source>
        <dbReference type="ARBA" id="ARBA00022737"/>
    </source>
</evidence>
<feature type="compositionally biased region" description="Low complexity" evidence="10">
    <location>
        <begin position="349"/>
        <end position="392"/>
    </location>
</feature>
<dbReference type="GO" id="GO:0008270">
    <property type="term" value="F:zinc ion binding"/>
    <property type="evidence" value="ECO:0007669"/>
    <property type="project" value="UniProtKB-KW"/>
</dbReference>
<gene>
    <name evidence="12" type="ORF">D9619_000059</name>
</gene>
<feature type="region of interest" description="Disordered" evidence="10">
    <location>
        <begin position="339"/>
        <end position="406"/>
    </location>
</feature>
<feature type="region of interest" description="Disordered" evidence="10">
    <location>
        <begin position="712"/>
        <end position="784"/>
    </location>
</feature>
<dbReference type="FunFam" id="3.30.160.60:FF:000446">
    <property type="entry name" value="Zinc finger protein"/>
    <property type="match status" value="1"/>
</dbReference>
<feature type="region of interest" description="Disordered" evidence="10">
    <location>
        <begin position="421"/>
        <end position="489"/>
    </location>
</feature>
<reference evidence="12 13" key="1">
    <citation type="journal article" date="2020" name="ISME J.">
        <title>Uncovering the hidden diversity of litter-decomposition mechanisms in mushroom-forming fungi.</title>
        <authorList>
            <person name="Floudas D."/>
            <person name="Bentzer J."/>
            <person name="Ahren D."/>
            <person name="Johansson T."/>
            <person name="Persson P."/>
            <person name="Tunlid A."/>
        </authorList>
    </citation>
    <scope>NUCLEOTIDE SEQUENCE [LARGE SCALE GENOMIC DNA]</scope>
    <source>
        <strain evidence="12 13">CBS 101986</strain>
    </source>
</reference>
<dbReference type="Gene3D" id="3.30.160.60">
    <property type="entry name" value="Classic Zinc Finger"/>
    <property type="match status" value="2"/>
</dbReference>
<feature type="compositionally biased region" description="Gly residues" evidence="10">
    <location>
        <begin position="235"/>
        <end position="244"/>
    </location>
</feature>
<dbReference type="SUPFAM" id="SSF57667">
    <property type="entry name" value="beta-beta-alpha zinc fingers"/>
    <property type="match status" value="1"/>
</dbReference>
<feature type="compositionally biased region" description="Low complexity" evidence="10">
    <location>
        <begin position="38"/>
        <end position="50"/>
    </location>
</feature>
<keyword evidence="3" id="KW-0677">Repeat</keyword>
<sequence>MPRADKYEHEQHVHHHNPLSGAPAHYYHTQFSHSSYLQNASPSSATTSSPRSPPPPLSPPNSQQSSSHPHHHQSSLSFSSQSSQASPQHTHSQALYQNQHPHPQQMSPLPSILSLTSVPLTGASAPPKTSLSGPGAPSSIVVLENGKKKHVCGTCERSFTTSGHLARHSRVHTGERNHKCPFPGCETRCSRQDNLQQHKLSSSYRIHLSPGSRRSATRGRGKGKRASTASSSATGGDGTDGGAGSPSTTSASISAGGMPYGSSSSISHHASKSASPRTGTPPPALEQARLVPGPNGGLYYPGTGQHMVTPPDTPPALAHATLPATASMTQLNLPLVMGMQPHPATQNMPSVQPQTTQTHTPQVSHSSPTAQTSHMSQQQQQTQATATSTRSSPEAQYPGSASDDAVPALVPGLNYRYIGPGSMFNTQSQSHAQSQQQLNQQQHQQHSPHMPQEPTASAIAAYSHAHSQQHALPQSQHSSPNPNLSPVGDQLPQYIAAHQSAGYSNLGTGGEPSRVPSPAHQQQPHLRSRHSISHISHPHSHTQSSLMAVSSGGGSMSSITSTSSGVSGDSLVASGMVAPDSPTSLPSSRTPPSPSYNLFQSAHAQQQHHQQQQQQVYNGYSHHQQQQPMQQLSPAVYNSATAYTPPLEHPTLVSAPAARFPSPPPTLAPIMRSGNAQVVPREKYTYTDGERYSDVSDVEDTRYDAVRYAEEPRYGGQQQQQQHYQHAQMQQQHHYQQQQQAQQYQQSHYQAQQHHAQQQHAHHAQHQHQQHDSPYMQQPAGGYASYHNLGHGAWKSETSGMKRNVGTALV</sequence>
<dbReference type="GO" id="GO:0005634">
    <property type="term" value="C:nucleus"/>
    <property type="evidence" value="ECO:0007669"/>
    <property type="project" value="UniProtKB-SubCell"/>
</dbReference>
<feature type="region of interest" description="Disordered" evidence="10">
    <location>
        <begin position="502"/>
        <end position="632"/>
    </location>
</feature>
<dbReference type="GO" id="GO:0000977">
    <property type="term" value="F:RNA polymerase II transcription regulatory region sequence-specific DNA binding"/>
    <property type="evidence" value="ECO:0007669"/>
    <property type="project" value="TreeGrafter"/>
</dbReference>
<feature type="compositionally biased region" description="Polar residues" evidence="10">
    <location>
        <begin position="472"/>
        <end position="484"/>
    </location>
</feature>
<feature type="domain" description="C2H2-type" evidence="11">
    <location>
        <begin position="150"/>
        <end position="177"/>
    </location>
</feature>
<accession>A0A8H5F307</accession>
<evidence type="ECO:0000256" key="1">
    <source>
        <dbReference type="ARBA" id="ARBA00004123"/>
    </source>
</evidence>
<feature type="region of interest" description="Disordered" evidence="10">
    <location>
        <begin position="1"/>
        <end position="93"/>
    </location>
</feature>
<feature type="compositionally biased region" description="Low complexity" evidence="10">
    <location>
        <begin position="579"/>
        <end position="588"/>
    </location>
</feature>
<dbReference type="InterPro" id="IPR036236">
    <property type="entry name" value="Znf_C2H2_sf"/>
</dbReference>
<protein>
    <recommendedName>
        <fullName evidence="11">C2H2-type domain-containing protein</fullName>
    </recommendedName>
</protein>
<evidence type="ECO:0000256" key="6">
    <source>
        <dbReference type="ARBA" id="ARBA00023015"/>
    </source>
</evidence>
<organism evidence="12 13">
    <name type="scientific">Psilocybe cf. subviscida</name>
    <dbReference type="NCBI Taxonomy" id="2480587"/>
    <lineage>
        <taxon>Eukaryota</taxon>
        <taxon>Fungi</taxon>
        <taxon>Dikarya</taxon>
        <taxon>Basidiomycota</taxon>
        <taxon>Agaricomycotina</taxon>
        <taxon>Agaricomycetes</taxon>
        <taxon>Agaricomycetidae</taxon>
        <taxon>Agaricales</taxon>
        <taxon>Agaricineae</taxon>
        <taxon>Strophariaceae</taxon>
        <taxon>Psilocybe</taxon>
    </lineage>
</organism>
<feature type="compositionally biased region" description="Basic and acidic residues" evidence="10">
    <location>
        <begin position="1"/>
        <end position="11"/>
    </location>
</feature>
<feature type="region of interest" description="Disordered" evidence="10">
    <location>
        <begin position="118"/>
        <end position="137"/>
    </location>
</feature>
<dbReference type="PANTHER" id="PTHR14196">
    <property type="entry name" value="ODD-SKIPPED - RELATED"/>
    <property type="match status" value="1"/>
</dbReference>
<keyword evidence="4 9" id="KW-0863">Zinc-finger</keyword>
<evidence type="ECO:0000256" key="10">
    <source>
        <dbReference type="SAM" id="MobiDB-lite"/>
    </source>
</evidence>
<feature type="compositionally biased region" description="Low complexity" evidence="10">
    <location>
        <begin position="541"/>
        <end position="571"/>
    </location>
</feature>
<keyword evidence="13" id="KW-1185">Reference proteome</keyword>
<comment type="caution">
    <text evidence="12">The sequence shown here is derived from an EMBL/GenBank/DDBJ whole genome shotgun (WGS) entry which is preliminary data.</text>
</comment>
<dbReference type="SMART" id="SM00355">
    <property type="entry name" value="ZnF_C2H2"/>
    <property type="match status" value="2"/>
</dbReference>
<dbReference type="EMBL" id="JAACJJ010000028">
    <property type="protein sequence ID" value="KAF5321794.1"/>
    <property type="molecule type" value="Genomic_DNA"/>
</dbReference>
<dbReference type="Proteomes" id="UP000567179">
    <property type="component" value="Unassembled WGS sequence"/>
</dbReference>
<dbReference type="PANTHER" id="PTHR14196:SF0">
    <property type="entry name" value="PROTEIN BOWEL"/>
    <property type="match status" value="1"/>
</dbReference>
<feature type="compositionally biased region" description="Basic residues" evidence="10">
    <location>
        <begin position="526"/>
        <end position="540"/>
    </location>
</feature>
<proteinExistence type="predicted"/>
<evidence type="ECO:0000313" key="13">
    <source>
        <dbReference type="Proteomes" id="UP000567179"/>
    </source>
</evidence>
<evidence type="ECO:0000256" key="9">
    <source>
        <dbReference type="PROSITE-ProRule" id="PRU00042"/>
    </source>
</evidence>
<feature type="compositionally biased region" description="Low complexity" evidence="10">
    <location>
        <begin position="245"/>
        <end position="275"/>
    </location>
</feature>
<name>A0A8H5F307_9AGAR</name>
<evidence type="ECO:0000256" key="5">
    <source>
        <dbReference type="ARBA" id="ARBA00022833"/>
    </source>
</evidence>
<dbReference type="OrthoDB" id="6365676at2759"/>
<comment type="subcellular location">
    <subcellularLocation>
        <location evidence="1">Nucleus</location>
    </subcellularLocation>
</comment>
<feature type="compositionally biased region" description="Basic residues" evidence="10">
    <location>
        <begin position="215"/>
        <end position="225"/>
    </location>
</feature>
<evidence type="ECO:0000313" key="12">
    <source>
        <dbReference type="EMBL" id="KAF5321794.1"/>
    </source>
</evidence>
<dbReference type="PROSITE" id="PS00028">
    <property type="entry name" value="ZINC_FINGER_C2H2_1"/>
    <property type="match status" value="1"/>
</dbReference>
<dbReference type="AlphaFoldDB" id="A0A8H5F307"/>
<keyword evidence="8" id="KW-0539">Nucleus</keyword>
<feature type="region of interest" description="Disordered" evidence="10">
    <location>
        <begin position="197"/>
        <end position="295"/>
    </location>
</feature>
<feature type="compositionally biased region" description="Low complexity" evidence="10">
    <location>
        <begin position="427"/>
        <end position="449"/>
    </location>
</feature>
<dbReference type="InterPro" id="IPR013087">
    <property type="entry name" value="Znf_C2H2_type"/>
</dbReference>
<feature type="compositionally biased region" description="Low complexity" evidence="10">
    <location>
        <begin position="74"/>
        <end position="93"/>
    </location>
</feature>
<dbReference type="GO" id="GO:0000981">
    <property type="term" value="F:DNA-binding transcription factor activity, RNA polymerase II-specific"/>
    <property type="evidence" value="ECO:0007669"/>
    <property type="project" value="TreeGrafter"/>
</dbReference>
<feature type="compositionally biased region" description="Low complexity" evidence="10">
    <location>
        <begin position="456"/>
        <end position="471"/>
    </location>
</feature>
<evidence type="ECO:0000259" key="11">
    <source>
        <dbReference type="PROSITE" id="PS50157"/>
    </source>
</evidence>
<keyword evidence="6" id="KW-0805">Transcription regulation</keyword>